<proteinExistence type="predicted"/>
<dbReference type="RefSeq" id="WP_198768654.1">
    <property type="nucleotide sequence ID" value="NZ_JAEACF010000001.1"/>
</dbReference>
<name>A0ABV2LGW0_9BACL</name>
<gene>
    <name evidence="1" type="ORF">ABID52_000289</name>
</gene>
<dbReference type="Proteomes" id="UP001549097">
    <property type="component" value="Unassembled WGS sequence"/>
</dbReference>
<protein>
    <submittedName>
        <fullName evidence="1">Uncharacterized protein</fullName>
    </submittedName>
</protein>
<evidence type="ECO:0000313" key="1">
    <source>
        <dbReference type="EMBL" id="MET3726708.1"/>
    </source>
</evidence>
<keyword evidence="2" id="KW-1185">Reference proteome</keyword>
<evidence type="ECO:0000313" key="2">
    <source>
        <dbReference type="Proteomes" id="UP001549097"/>
    </source>
</evidence>
<accession>A0ABV2LGW0</accession>
<organism evidence="1 2">
    <name type="scientific">Fictibacillus halophilus</name>
    <dbReference type="NCBI Taxonomy" id="1610490"/>
    <lineage>
        <taxon>Bacteria</taxon>
        <taxon>Bacillati</taxon>
        <taxon>Bacillota</taxon>
        <taxon>Bacilli</taxon>
        <taxon>Bacillales</taxon>
        <taxon>Fictibacillaceae</taxon>
        <taxon>Fictibacillus</taxon>
    </lineage>
</organism>
<reference evidence="1 2" key="1">
    <citation type="submission" date="2024-06" db="EMBL/GenBank/DDBJ databases">
        <title>Genomic Encyclopedia of Type Strains, Phase IV (KMG-IV): sequencing the most valuable type-strain genomes for metagenomic binning, comparative biology and taxonomic classification.</title>
        <authorList>
            <person name="Goeker M."/>
        </authorList>
    </citation>
    <scope>NUCLEOTIDE SEQUENCE [LARGE SCALE GENOMIC DNA]</scope>
    <source>
        <strain evidence="1 2">DSM 100124</strain>
    </source>
</reference>
<dbReference type="EMBL" id="JBEPMP010000001">
    <property type="protein sequence ID" value="MET3726708.1"/>
    <property type="molecule type" value="Genomic_DNA"/>
</dbReference>
<sequence length="77" mass="8526">MLTNNSKKEAVSVQSEAVFSFLYKPKPFIGETFLFSGGHDCITGVTKPFSGGHKRFTGEKSTFTGERVIHIKTRTVN</sequence>
<comment type="caution">
    <text evidence="1">The sequence shown here is derived from an EMBL/GenBank/DDBJ whole genome shotgun (WGS) entry which is preliminary data.</text>
</comment>